<protein>
    <submittedName>
        <fullName evidence="1">Uncharacterized protein</fullName>
    </submittedName>
</protein>
<dbReference type="Proteomes" id="UP000008148">
    <property type="component" value="Chromosome"/>
</dbReference>
<dbReference type="EMBL" id="CP000822">
    <property type="protein sequence ID" value="ABV11609.1"/>
    <property type="molecule type" value="Genomic_DNA"/>
</dbReference>
<evidence type="ECO:0000313" key="2">
    <source>
        <dbReference type="Proteomes" id="UP000008148"/>
    </source>
</evidence>
<evidence type="ECO:0000313" key="1">
    <source>
        <dbReference type="EMBL" id="ABV11609.1"/>
    </source>
</evidence>
<dbReference type="AlphaFoldDB" id="A8ADP6"/>
<dbReference type="KEGG" id="cko:CKO_00453"/>
<gene>
    <name evidence="1" type="ordered locus">CKO_00453</name>
</gene>
<dbReference type="STRING" id="290338.CKO_00453"/>
<reference evidence="1 2" key="1">
    <citation type="submission" date="2007-08" db="EMBL/GenBank/DDBJ databases">
        <authorList>
            <consortium name="The Citrobacter koseri Genome Sequencing Project"/>
            <person name="McClelland M."/>
            <person name="Sanderson E.K."/>
            <person name="Porwollik S."/>
            <person name="Spieth J."/>
            <person name="Clifton W.S."/>
            <person name="Latreille P."/>
            <person name="Courtney L."/>
            <person name="Wang C."/>
            <person name="Pepin K."/>
            <person name="Bhonagiri V."/>
            <person name="Nash W."/>
            <person name="Johnson M."/>
            <person name="Thiruvilangam P."/>
            <person name="Wilson R."/>
        </authorList>
    </citation>
    <scope>NUCLEOTIDE SEQUENCE [LARGE SCALE GENOMIC DNA]</scope>
    <source>
        <strain evidence="2">ATCC BAA-895 / CDC 4225-83 / SGSC4696</strain>
    </source>
</reference>
<name>A8ADP6_CITK8</name>
<accession>A8ADP6</accession>
<dbReference type="HOGENOM" id="CLU_2697944_0_0_6"/>
<sequence length="73" mass="7566">MVAAGASLTMPIADCRMAAQAPYPAYGVSAGYRPDKRSAIRRLIRPAGSVQAVGLISEALSGALSGLRSQCRM</sequence>
<organism evidence="1 2">
    <name type="scientific">Citrobacter koseri (strain ATCC BAA-895 / CDC 4225-83 / SGSC4696)</name>
    <dbReference type="NCBI Taxonomy" id="290338"/>
    <lineage>
        <taxon>Bacteria</taxon>
        <taxon>Pseudomonadati</taxon>
        <taxon>Pseudomonadota</taxon>
        <taxon>Gammaproteobacteria</taxon>
        <taxon>Enterobacterales</taxon>
        <taxon>Enterobacteriaceae</taxon>
        <taxon>Citrobacter</taxon>
    </lineage>
</organism>
<proteinExistence type="predicted"/>
<keyword evidence="2" id="KW-1185">Reference proteome</keyword>